<protein>
    <submittedName>
        <fullName evidence="3">Uncharacterized protein</fullName>
    </submittedName>
</protein>
<keyword evidence="2" id="KW-0472">Membrane</keyword>
<evidence type="ECO:0000313" key="4">
    <source>
        <dbReference type="Proteomes" id="UP000198224"/>
    </source>
</evidence>
<feature type="region of interest" description="Disordered" evidence="1">
    <location>
        <begin position="51"/>
        <end position="76"/>
    </location>
</feature>
<dbReference type="AlphaFoldDB" id="A0A1C4WNZ9"/>
<keyword evidence="2" id="KW-0812">Transmembrane</keyword>
<reference evidence="4" key="1">
    <citation type="submission" date="2016-06" db="EMBL/GenBank/DDBJ databases">
        <authorList>
            <person name="Varghese N."/>
            <person name="Submissions Spin"/>
        </authorList>
    </citation>
    <scope>NUCLEOTIDE SEQUENCE [LARGE SCALE GENOMIC DNA]</scope>
    <source>
        <strain evidence="4">DSM 45160</strain>
    </source>
</reference>
<keyword evidence="2" id="KW-1133">Transmembrane helix</keyword>
<evidence type="ECO:0000256" key="2">
    <source>
        <dbReference type="SAM" id="Phobius"/>
    </source>
</evidence>
<dbReference type="EMBL" id="LT607409">
    <property type="protein sequence ID" value="SCE97888.1"/>
    <property type="molecule type" value="Genomic_DNA"/>
</dbReference>
<proteinExistence type="predicted"/>
<sequence>MSDPRQRSGLRAPFWESMVGMLTAIAGLVTAIVGVAAFVYQVGGFGAANGPQGAAAPSAAPSSAGPAVAPTTPTHVDSVQSTAVGPYELLFNNNGVDLDADPATVATGPDPSIDIYDGGNSIRSYPAWSGLARWDRSGAPQRQDCLSLLGSFATTDSRYIKGSRYCVRTRGDLHVAFVEFVEPISGGWKIRVTVWPGTAS</sequence>
<evidence type="ECO:0000313" key="3">
    <source>
        <dbReference type="EMBL" id="SCE97888.1"/>
    </source>
</evidence>
<gene>
    <name evidence="3" type="ORF">GA0070612_2668</name>
</gene>
<dbReference type="Proteomes" id="UP000198224">
    <property type="component" value="Chromosome I"/>
</dbReference>
<feature type="transmembrane region" description="Helical" evidence="2">
    <location>
        <begin position="21"/>
        <end position="40"/>
    </location>
</feature>
<dbReference type="RefSeq" id="WP_088988171.1">
    <property type="nucleotide sequence ID" value="NZ_LT607409.1"/>
</dbReference>
<accession>A0A1C4WNZ9</accession>
<name>A0A1C4WNZ9_9ACTN</name>
<feature type="compositionally biased region" description="Low complexity" evidence="1">
    <location>
        <begin position="51"/>
        <end position="74"/>
    </location>
</feature>
<keyword evidence="4" id="KW-1185">Reference proteome</keyword>
<organism evidence="3 4">
    <name type="scientific">Micromonospora chokoriensis</name>
    <dbReference type="NCBI Taxonomy" id="356851"/>
    <lineage>
        <taxon>Bacteria</taxon>
        <taxon>Bacillati</taxon>
        <taxon>Actinomycetota</taxon>
        <taxon>Actinomycetes</taxon>
        <taxon>Micromonosporales</taxon>
        <taxon>Micromonosporaceae</taxon>
        <taxon>Micromonospora</taxon>
    </lineage>
</organism>
<evidence type="ECO:0000256" key="1">
    <source>
        <dbReference type="SAM" id="MobiDB-lite"/>
    </source>
</evidence>